<comment type="caution">
    <text evidence="1">The sequence shown here is derived from an EMBL/GenBank/DDBJ whole genome shotgun (WGS) entry which is preliminary data.</text>
</comment>
<protein>
    <submittedName>
        <fullName evidence="1">MmcQ/YjbR family DNA-binding protein</fullName>
    </submittedName>
</protein>
<accession>A0A9D1E4D0</accession>
<dbReference type="GO" id="GO:0003677">
    <property type="term" value="F:DNA binding"/>
    <property type="evidence" value="ECO:0007669"/>
    <property type="project" value="UniProtKB-KW"/>
</dbReference>
<dbReference type="AlphaFoldDB" id="A0A9D1E4D0"/>
<dbReference type="Proteomes" id="UP000824200">
    <property type="component" value="Unassembled WGS sequence"/>
</dbReference>
<dbReference type="PANTHER" id="PTHR35145:SF1">
    <property type="entry name" value="CYTOPLASMIC PROTEIN"/>
    <property type="match status" value="1"/>
</dbReference>
<reference evidence="1" key="1">
    <citation type="submission" date="2020-10" db="EMBL/GenBank/DDBJ databases">
        <authorList>
            <person name="Gilroy R."/>
        </authorList>
    </citation>
    <scope>NUCLEOTIDE SEQUENCE</scope>
    <source>
        <strain evidence="1">CHK121-14286</strain>
    </source>
</reference>
<evidence type="ECO:0000313" key="2">
    <source>
        <dbReference type="Proteomes" id="UP000824200"/>
    </source>
</evidence>
<dbReference type="InterPro" id="IPR058532">
    <property type="entry name" value="YjbR/MT2646/Rv2570-like"/>
</dbReference>
<evidence type="ECO:0000313" key="1">
    <source>
        <dbReference type="EMBL" id="HIR66190.1"/>
    </source>
</evidence>
<dbReference type="EMBL" id="DVHL01000040">
    <property type="protein sequence ID" value="HIR66190.1"/>
    <property type="molecule type" value="Genomic_DNA"/>
</dbReference>
<dbReference type="PANTHER" id="PTHR35145">
    <property type="entry name" value="CYTOPLASMIC PROTEIN-RELATED"/>
    <property type="match status" value="1"/>
</dbReference>
<dbReference type="Pfam" id="PF04237">
    <property type="entry name" value="YjbR"/>
    <property type="match status" value="1"/>
</dbReference>
<name>A0A9D1E4D0_9BACT</name>
<proteinExistence type="predicted"/>
<keyword evidence="1" id="KW-0238">DNA-binding</keyword>
<dbReference type="InterPro" id="IPR038056">
    <property type="entry name" value="YjbR-like_sf"/>
</dbReference>
<sequence>MTEKIQAISMCLTFPDVYEDYPFDLNWTAMRHRSNRKTFAFVYRRNNALFINVKVLPEFGAVWRQQYPQSVTQGYHMNKLHWVTVALDGKLPDSVILQLLTDSYNLTKSK</sequence>
<gene>
    <name evidence="1" type="ORF">IAC95_04870</name>
</gene>
<organism evidence="1 2">
    <name type="scientific">Candidatus Fimimonas gallinarum</name>
    <dbReference type="NCBI Taxonomy" id="2840821"/>
    <lineage>
        <taxon>Bacteria</taxon>
        <taxon>Pseudomonadati</taxon>
        <taxon>Myxococcota</taxon>
        <taxon>Myxococcia</taxon>
        <taxon>Myxococcales</taxon>
        <taxon>Cystobacterineae</taxon>
        <taxon>Myxococcaceae</taxon>
        <taxon>Myxococcaceae incertae sedis</taxon>
        <taxon>Candidatus Fimimonas</taxon>
    </lineage>
</organism>
<dbReference type="Gene3D" id="3.90.1150.30">
    <property type="match status" value="1"/>
</dbReference>
<dbReference type="InterPro" id="IPR007351">
    <property type="entry name" value="YjbR"/>
</dbReference>
<reference evidence="1" key="2">
    <citation type="journal article" date="2021" name="PeerJ">
        <title>Extensive microbial diversity within the chicken gut microbiome revealed by metagenomics and culture.</title>
        <authorList>
            <person name="Gilroy R."/>
            <person name="Ravi A."/>
            <person name="Getino M."/>
            <person name="Pursley I."/>
            <person name="Horton D.L."/>
            <person name="Alikhan N.F."/>
            <person name="Baker D."/>
            <person name="Gharbi K."/>
            <person name="Hall N."/>
            <person name="Watson M."/>
            <person name="Adriaenssens E.M."/>
            <person name="Foster-Nyarko E."/>
            <person name="Jarju S."/>
            <person name="Secka A."/>
            <person name="Antonio M."/>
            <person name="Oren A."/>
            <person name="Chaudhuri R.R."/>
            <person name="La Ragione R."/>
            <person name="Hildebrand F."/>
            <person name="Pallen M.J."/>
        </authorList>
    </citation>
    <scope>NUCLEOTIDE SEQUENCE</scope>
    <source>
        <strain evidence="1">CHK121-14286</strain>
    </source>
</reference>
<dbReference type="SUPFAM" id="SSF142906">
    <property type="entry name" value="YjbR-like"/>
    <property type="match status" value="1"/>
</dbReference>